<dbReference type="Gene3D" id="3.60.20.10">
    <property type="entry name" value="Glutamine Phosphoribosylpyrophosphate, subunit 1, domain 1"/>
    <property type="match status" value="1"/>
</dbReference>
<feature type="region of interest" description="Disordered" evidence="1">
    <location>
        <begin position="262"/>
        <end position="305"/>
    </location>
</feature>
<dbReference type="AlphaFoldDB" id="A0A1B8P7B6"/>
<dbReference type="InterPro" id="IPR010430">
    <property type="entry name" value="DUF1028"/>
</dbReference>
<dbReference type="PANTHER" id="PTHR39328:SF1">
    <property type="entry name" value="BLL2871 PROTEIN"/>
    <property type="match status" value="1"/>
</dbReference>
<comment type="caution">
    <text evidence="2">The sequence shown here is derived from an EMBL/GenBank/DDBJ whole genome shotgun (WGS) entry which is preliminary data.</text>
</comment>
<dbReference type="PATRIC" id="fig|2746.7.peg.2570"/>
<dbReference type="Proteomes" id="UP000092504">
    <property type="component" value="Unassembled WGS sequence"/>
</dbReference>
<reference evidence="2 3" key="1">
    <citation type="submission" date="2016-06" db="EMBL/GenBank/DDBJ databases">
        <title>Genome sequence of halotolerant plant growth promoting strain of Halomonas elongata HEK1 isolated from salterns of Rann of Kutch, Gujarat, India.</title>
        <authorList>
            <person name="Gaba S."/>
            <person name="Singh R.N."/>
            <person name="Abrol S."/>
            <person name="Kaushik R."/>
            <person name="Saxena A.K."/>
        </authorList>
    </citation>
    <scope>NUCLEOTIDE SEQUENCE [LARGE SCALE GENOMIC DNA]</scope>
    <source>
        <strain evidence="2 3">HEK1</strain>
    </source>
</reference>
<proteinExistence type="predicted"/>
<dbReference type="EMBL" id="MAJD01000001">
    <property type="protein sequence ID" value="OBX38119.1"/>
    <property type="molecule type" value="Genomic_DNA"/>
</dbReference>
<evidence type="ECO:0000313" key="2">
    <source>
        <dbReference type="EMBL" id="OBX38119.1"/>
    </source>
</evidence>
<name>A0A1B8P7B6_HALEL</name>
<protein>
    <recommendedName>
        <fullName evidence="4">DUF1028 domain-containing protein</fullName>
    </recommendedName>
</protein>
<evidence type="ECO:0000256" key="1">
    <source>
        <dbReference type="SAM" id="MobiDB-lite"/>
    </source>
</evidence>
<dbReference type="InterPro" id="IPR029055">
    <property type="entry name" value="Ntn_hydrolases_N"/>
</dbReference>
<evidence type="ECO:0000313" key="3">
    <source>
        <dbReference type="Proteomes" id="UP000092504"/>
    </source>
</evidence>
<gene>
    <name evidence="2" type="ORF">A8U91_02505</name>
</gene>
<organism evidence="2 3">
    <name type="scientific">Halomonas elongata</name>
    <dbReference type="NCBI Taxonomy" id="2746"/>
    <lineage>
        <taxon>Bacteria</taxon>
        <taxon>Pseudomonadati</taxon>
        <taxon>Pseudomonadota</taxon>
        <taxon>Gammaproteobacteria</taxon>
        <taxon>Oceanospirillales</taxon>
        <taxon>Halomonadaceae</taxon>
        <taxon>Halomonas</taxon>
    </lineage>
</organism>
<sequence>MTFSIAGFCRETGQVGTAISSSSICVASRCPFIAPGKGAVLTQNVTNPALGQLGVQLLQEGLGAEQVLKRLCEHEEYPEWRQLQVLDVEGVSAVHSGAETLGIHATRQGRDCVAGGNMLADEGVIDAMVAAFESHDGELAERLLAAMDAGLAAGGEMGPVFSAGLKVTDRASWPVVDLRVDWHIAPLTELRMVWEHYLPQRDAYVLRAVRPDDSPSYGVPGMSADRRPLMPVGGGHVPWPPSYLFPDHLGVPHVPRYRRRPARRSGGLRHHQPPFQPAVDLLHRGLSGPPRGGLAAGDRRGRREG</sequence>
<dbReference type="PANTHER" id="PTHR39328">
    <property type="entry name" value="BLL2871 PROTEIN"/>
    <property type="match status" value="1"/>
</dbReference>
<evidence type="ECO:0008006" key="4">
    <source>
        <dbReference type="Google" id="ProtNLM"/>
    </source>
</evidence>
<feature type="compositionally biased region" description="Basic residues" evidence="1">
    <location>
        <begin position="262"/>
        <end position="272"/>
    </location>
</feature>
<dbReference type="SUPFAM" id="SSF56235">
    <property type="entry name" value="N-terminal nucleophile aminohydrolases (Ntn hydrolases)"/>
    <property type="match status" value="1"/>
</dbReference>
<accession>A0A1B8P7B6</accession>
<dbReference type="Pfam" id="PF06267">
    <property type="entry name" value="DUF1028"/>
    <property type="match status" value="1"/>
</dbReference>